<accession>A0AAD4RZL7</accession>
<gene>
    <name evidence="1" type="ORF">MKW98_015454</name>
</gene>
<sequence length="113" mass="12863">MIVWLEDTTTIKLKCQSTLKSVKLLRNLARSHSRTSHQRIGYGCKRSATGSNNRKLVKYNHCGGSRAFQVCLEKKKVLGVEAAKIQTFHNTHTRIKEGKHVWISETAHVQYVS</sequence>
<evidence type="ECO:0000313" key="1">
    <source>
        <dbReference type="EMBL" id="KAI3847099.1"/>
    </source>
</evidence>
<protein>
    <submittedName>
        <fullName evidence="1">Uncharacterized protein</fullName>
    </submittedName>
</protein>
<reference evidence="1" key="1">
    <citation type="submission" date="2022-04" db="EMBL/GenBank/DDBJ databases">
        <title>A functionally conserved STORR gene fusion in Papaver species that diverged 16.8 million years ago.</title>
        <authorList>
            <person name="Catania T."/>
        </authorList>
    </citation>
    <scope>NUCLEOTIDE SEQUENCE</scope>
    <source>
        <strain evidence="1">S-188037</strain>
    </source>
</reference>
<evidence type="ECO:0000313" key="2">
    <source>
        <dbReference type="Proteomes" id="UP001202328"/>
    </source>
</evidence>
<keyword evidence="2" id="KW-1185">Reference proteome</keyword>
<name>A0AAD4RZL7_9MAGN</name>
<comment type="caution">
    <text evidence="1">The sequence shown here is derived from an EMBL/GenBank/DDBJ whole genome shotgun (WGS) entry which is preliminary data.</text>
</comment>
<dbReference type="AlphaFoldDB" id="A0AAD4RZL7"/>
<dbReference type="EMBL" id="JAJJMB010016464">
    <property type="protein sequence ID" value="KAI3847099.1"/>
    <property type="molecule type" value="Genomic_DNA"/>
</dbReference>
<dbReference type="Proteomes" id="UP001202328">
    <property type="component" value="Unassembled WGS sequence"/>
</dbReference>
<proteinExistence type="predicted"/>
<organism evidence="1 2">
    <name type="scientific">Papaver atlanticum</name>
    <dbReference type="NCBI Taxonomy" id="357466"/>
    <lineage>
        <taxon>Eukaryota</taxon>
        <taxon>Viridiplantae</taxon>
        <taxon>Streptophyta</taxon>
        <taxon>Embryophyta</taxon>
        <taxon>Tracheophyta</taxon>
        <taxon>Spermatophyta</taxon>
        <taxon>Magnoliopsida</taxon>
        <taxon>Ranunculales</taxon>
        <taxon>Papaveraceae</taxon>
        <taxon>Papaveroideae</taxon>
        <taxon>Papaver</taxon>
    </lineage>
</organism>